<gene>
    <name evidence="1" type="ORF">EUGRSUZ_H04123</name>
</gene>
<dbReference type="InParanoid" id="A0A059B667"/>
<evidence type="ECO:0000313" key="1">
    <source>
        <dbReference type="EMBL" id="KCW61391.1"/>
    </source>
</evidence>
<name>A0A059B667_EUCGR</name>
<proteinExistence type="predicted"/>
<dbReference type="Gramene" id="KCW61391">
    <property type="protein sequence ID" value="KCW61391"/>
    <property type="gene ID" value="EUGRSUZ_H04123"/>
</dbReference>
<accession>A0A059B667</accession>
<dbReference type="EMBL" id="KK198760">
    <property type="protein sequence ID" value="KCW61391.1"/>
    <property type="molecule type" value="Genomic_DNA"/>
</dbReference>
<reference evidence="1" key="1">
    <citation type="submission" date="2013-07" db="EMBL/GenBank/DDBJ databases">
        <title>The genome of Eucalyptus grandis.</title>
        <authorList>
            <person name="Schmutz J."/>
            <person name="Hayes R."/>
            <person name="Myburg A."/>
            <person name="Tuskan G."/>
            <person name="Grattapaglia D."/>
            <person name="Rokhsar D.S."/>
        </authorList>
    </citation>
    <scope>NUCLEOTIDE SEQUENCE</scope>
    <source>
        <tissue evidence="1">Leaf extractions</tissue>
    </source>
</reference>
<dbReference type="AlphaFoldDB" id="A0A059B667"/>
<sequence>MENCSCFLLFKTNLRGHFPEVCSHEPGVHALVFLTEAVLANLRGEINGGMHQSLQRQIYRVEWRSVGKTLPIVQNDTTAGILSK</sequence>
<protein>
    <submittedName>
        <fullName evidence="1">Uncharacterized protein</fullName>
    </submittedName>
</protein>
<organism evidence="1">
    <name type="scientific">Eucalyptus grandis</name>
    <name type="common">Flooded gum</name>
    <dbReference type="NCBI Taxonomy" id="71139"/>
    <lineage>
        <taxon>Eukaryota</taxon>
        <taxon>Viridiplantae</taxon>
        <taxon>Streptophyta</taxon>
        <taxon>Embryophyta</taxon>
        <taxon>Tracheophyta</taxon>
        <taxon>Spermatophyta</taxon>
        <taxon>Magnoliopsida</taxon>
        <taxon>eudicotyledons</taxon>
        <taxon>Gunneridae</taxon>
        <taxon>Pentapetalae</taxon>
        <taxon>rosids</taxon>
        <taxon>malvids</taxon>
        <taxon>Myrtales</taxon>
        <taxon>Myrtaceae</taxon>
        <taxon>Myrtoideae</taxon>
        <taxon>Eucalypteae</taxon>
        <taxon>Eucalyptus</taxon>
    </lineage>
</organism>